<evidence type="ECO:0000256" key="2">
    <source>
        <dbReference type="ARBA" id="ARBA00022840"/>
    </source>
</evidence>
<evidence type="ECO:0000256" key="3">
    <source>
        <dbReference type="PROSITE-ProRule" id="PRU00283"/>
    </source>
</evidence>
<feature type="region of interest" description="Disordered" evidence="5">
    <location>
        <begin position="4482"/>
        <end position="4502"/>
    </location>
</feature>
<feature type="region of interest" description="Disordered" evidence="5">
    <location>
        <begin position="1009"/>
        <end position="1052"/>
    </location>
</feature>
<dbReference type="Gene3D" id="3.40.850.10">
    <property type="entry name" value="Kinesin motor domain"/>
    <property type="match status" value="1"/>
</dbReference>
<feature type="compositionally biased region" description="Polar residues" evidence="5">
    <location>
        <begin position="581"/>
        <end position="598"/>
    </location>
</feature>
<dbReference type="PROSITE" id="PS50067">
    <property type="entry name" value="KINESIN_MOTOR_2"/>
    <property type="match status" value="1"/>
</dbReference>
<name>A0AA85JW77_TRIRE</name>
<protein>
    <recommendedName>
        <fullName evidence="6">Kinesin motor domain-containing protein</fullName>
    </recommendedName>
</protein>
<dbReference type="SUPFAM" id="SSF52540">
    <property type="entry name" value="P-loop containing nucleoside triphosphate hydrolases"/>
    <property type="match status" value="1"/>
</dbReference>
<keyword evidence="1 3" id="KW-0547">Nucleotide-binding</keyword>
<dbReference type="PANTHER" id="PTHR47117">
    <property type="entry name" value="STAR-RELATED LIPID TRANSFER PROTEIN 9"/>
    <property type="match status" value="1"/>
</dbReference>
<evidence type="ECO:0000313" key="8">
    <source>
        <dbReference type="WBParaSite" id="TREG1_54980.1"/>
    </source>
</evidence>
<dbReference type="SMART" id="SM00129">
    <property type="entry name" value="KISc"/>
    <property type="match status" value="1"/>
</dbReference>
<feature type="coiled-coil region" evidence="4">
    <location>
        <begin position="4832"/>
        <end position="4859"/>
    </location>
</feature>
<dbReference type="InterPro" id="IPR001752">
    <property type="entry name" value="Kinesin_motor_dom"/>
</dbReference>
<dbReference type="InterPro" id="IPR019821">
    <property type="entry name" value="Kinesin_motor_CS"/>
</dbReference>
<feature type="binding site" evidence="3">
    <location>
        <begin position="102"/>
        <end position="109"/>
    </location>
    <ligand>
        <name>ATP</name>
        <dbReference type="ChEBI" id="CHEBI:30616"/>
    </ligand>
</feature>
<dbReference type="InterPro" id="IPR036961">
    <property type="entry name" value="Kinesin_motor_dom_sf"/>
</dbReference>
<dbReference type="InterPro" id="IPR027417">
    <property type="entry name" value="P-loop_NTPase"/>
</dbReference>
<keyword evidence="7" id="KW-1185">Reference proteome</keyword>
<feature type="compositionally biased region" description="Polar residues" evidence="5">
    <location>
        <begin position="1009"/>
        <end position="1027"/>
    </location>
</feature>
<reference evidence="7" key="1">
    <citation type="submission" date="2022-06" db="EMBL/GenBank/DDBJ databases">
        <authorList>
            <person name="Berger JAMES D."/>
            <person name="Berger JAMES D."/>
        </authorList>
    </citation>
    <scope>NUCLEOTIDE SEQUENCE [LARGE SCALE GENOMIC DNA]</scope>
</reference>
<sequence length="4864" mass="556500">MSNLYVVARIRPLTPEESNENTRQYITIRKNELILFSGKHISSGTVADHRVQTRIFTLDHIFGSCESNSSELDSQSSLYNHIGKDAVESVKHGYNSSVFAYGMTGTGKTHTIFGSEKDPGLIPRVCDALLEHVKLNQSIHMKYDLKISFVEIYNEKIHDLLTDSNNHESLRIREHPEDGPYVEGLTKLSLCDTKTLQTAINKSIKNRTIAANHVHEKSSRSHVICTIYYQEIRSGIDFPRTINSKLCLIDLAGSERVKTLNDRKRFTEGRKINLSLSSLSTVIGKLAEKSLTDNNDLELTLNSSNSTLNSARSSSTRRSNCYSAFHIPYRNSKLTWLLRDSLGGNARTTMIATISPSYRQYHETVNTLRYAQQAKMITNSPKVNEDESTIYIRQLLSEITALKQRLQEKETYSTIHRFLNYYPRSIKRRPLLRKSSSESSVNQYPFAENFDTSQYSKEEIRHCESERYPKHTPDILTTSYSEYKQICDLQISQNDVKQQQPITLDQTTQTNYSEKYGKLCVEYLQRSRIIDSSYYQLNSKLPFNDKSEHGDICVTTHSSMRVNQSNNLTNSLLNIHLSESNQPESKLFSNTKLTNQESQTDDGENNDNSNEKDETTEKLILAKPLAMADDSYINDDNDESDDQMKKVEKHASARDTHEASKELNKIRHNSITTTTTDISGVKMSLSESILTSTPKKSTPSKKLRMKKLDFRRTHRGLPVLTDTMCKKSKSHRKLSPVKKVGKRRVYFADGMSVIINNMSSTGKQLINDCQFNDEKLQPNQKQVEIGSPVQSDEFTDSLELSTDLKVSHDQTGNISMSINRTDDFSVEHKLNDTADEMKLDFSLLMTPVSTALQDLSSPSSYRTTASYLDDRSGRDDIAVATGEDLLEVPGGQQENRRIPYDSTDISLNLNDSLEAFESSDTNFDSTDSKEITKSVWFCPSVVEEVKEILQQRQSLSSPSSICSEDFYLDDHSVCDLNSNENCRQKIVYASNTLTRKKKCKHLVTNTEGKSPIISQKSQTTEETGSCEQNDDDDNDDDDNGGNEHKKDFSSQIQLEKYSLTEKRVNENISNGYLVHVSDKNKNNNHSNEIRYTMLKENSQTLESFNSLSCPIHQLMTSSSLTAKDIQSIMPTMNELIQADVLCSPSNRKLLDRLYIIHKSMQEVMQSNSQACILLLSINDRQNIYEGLITAGLADKSKLQPPKKPPLSSLELSEVLKILQNTRQKLLLSIQNTEQSDSNNDNSDSNTNSSSKIKLAEFDQIKATLLEVTKLIKSNDKLSLLKDTQYMSDSIEEVINSLENLNTVDISFEKDSELSSEIIEHLDDVINLNQKLIVTQGLEAIKENVLKQTNQRNNHYILQRQSAIDIVAALKLIEDDLYTSSIASNTTKDNKNSQQVCTADHLKYIHKSIAKQLTLDEKDSSDNSTILCLSADMNLLEDAFTKYCNKPNSHMKVSPKNESTININNTPTNYITYENTMNRFQDILSPISEHCTPETSAYETDTMSNESGVKLKTSKIKKILLPTYHQKNESKAYHSDDETQVLSICSKVQPENTSQNVSLASAVGVDYPDLSTFIDDTLGEHKETHSVSDNSSHTSYNLLSDQFRTESTFLIDSSIIAPIVSFLKSKILDNQSNIFREGEQHQKPEYTVNDVKKISNYLTNCLYENPEQPIPLTGTNYNLLNKLLTADQSTYTNMLKIQLDLCINIENPSHTYMATEETEAEDEEDGPVVNEELTFLINTLQDSENIVLNKPFIEQLCSVVSNYSLSILPDKYPSLLAVINSSDDAECFSNNNNSEQFKQELSSELKQLLEVLHIELQSENMIHRDGSMKEIVGYSFPRLPNDHIRSARPINFIQTVISLYILDLFCLLPNEMDQVIYLINIHKNFQSLVDYSESPSIHCSPVCTKLKSLFNLFSSHNTTPDSEIYRAINKMLPSIKVCVETTKHSDIFQKHIEDILNRTKHKLTSKQYYFVNGETDDIVCGILITLYVTLVKGTRNLNPHEIARTLSEFCDFYHSLVNSKCIKLFDNISQPLLSLISNILHTESVGEGKNDHHCLNLTDINSSIVQVVSECLTKLSEYKTMKFMQPLILLSLLLSQRRLSYEFTDFSSAEVNILLSILLLLRSNFQINLQNSLTMIMKNLANSLQNGNTAIPLHRDDYISQRLYSSISPLRSVALIHGNFDVHQGNSIVPYTTKIYSSNKLEVCTVFFDEGKCEQEFPVCISEQKSNSHNLFLQALTLREILNQPKTETMTNGLEIKPQYCRLLKSCLSEILSTSSSSSTVLPQEIVKSTHQIMQDIHLAEVSNHTYHMSEETLNKLIVYSNNLISHAKEDRINELNQTIDSLPDNNQVESNTVDTVDSIKTSIHSNLIVRIIDQELKPTTWFTLSHINKQVLECKTTIDEIKLLKDDSKIAENILQMPQSSSSSTADVCDQVILLAQLNQLKANLKNVVNQNEVCILNTDNAENLFCILEMIKNQTEIMESLEEEDKDFINSVKLDIIPNCIIHSTPLIMNSTSMVKIQQVLDNISSAELNTIQTRISKCFKDKQLMDNDDGNNNNNNQLASDLILGQLAVLSYSKELKISPKDFDSLRDYCVLFQQGNNENKQTNIPINFLSNLTTNNNANFSDAYPKTLHKDVLCIKLKRIQEFFNRIEINDEITNPISAYRLLVNTMELEYLARSHSLEIATIPESLKSSLISMLTTREKLFPYTLNEEESIHLKCLQKQLNYIINEMVDTSKVIHPSELTYHDYTCLTNEENTCETSIPLAEYECNTQQLVNTPFLSSTQLNILKTCEIVQCSSVENPLGNTKTEFINTSEECKEMNVVIEKFVNLSDNFRVFRSLTSKPFDNTIVESNQINNLATFISEVRLDEGLVNHLTPDEIQEIDEVYYKLLEHKMEKKAYSLSDVFNPCNLIQQNALNKITSHIAALETKAQQLLSAKVEKVNHLISVMSNPQDEVENYEEGKVKDEFYSSPELVEQDIDIETATFLRSTIQSYLELKQLPTMQTIPLVSLIENISSQVEMLDTEQCPTQRPMVKLSTSDLNQLSTVFAASKHQKLPETMILCTKVLNYKILFDIISYDIPICEIESRIVYCAFRDLNQVNKVMPSELLNNLEQRLRNYCHLSKIQQQQQPFVFSTAEIHSCKSLLAYCESEIKLEILQKLSHFSKLLMNQSGERFTENSEITVCKDIYYLVLMCLPNLSLNSVKYLRTITDLLVTPGFIHNTKNYAYCLKNLFSSYNILIMYKGASSLQELLEINVPMSVSEPSSSTSSSSSFSYLNTHYLLFFTNLLENFIDIKKLEQSLSPTDILLLVYLLQILQSAIIHEKKLKAHLKHFITRLLFNFITNQSTFIDEYNKHLINDLCKHVKWISDRQRVKLFTEGLNSLNTIRNDNNDFSTKHHCQQVSRCLQLILFNPLQGLINPLKAKQIACIIDNFNQSTCNPLRYPFIFELIEQTLNNFGNDNENLQSTNSPSTYIPYIFQCILMMESYFNKKLNESSSFQMINREDAAVMCVSLAYLVNRNIEVINNLIDNDSEDNTFTISSTNSWIKLLLLRMWYTFVACSQSHQHYQHSYRHSPFALELLKLEQNEIKWLIDYWKPRLELYSQIKRTVSIRELSISTECDLTAEMTNQQLRNAICLSLLNKQMNGPRNAWICINFLKELQSECEQEFISISNFEKEALRLALCSANMKPSETIANTDIIASVVCLNSLLSRMSSTTISLSTSFELPELFLIQPTDAAAFASSIQNILRYTYPDVHKPYSFYLLNDIECHLWISSANMEKLWISKFEFRLISELKQKASEYLMKSIRHELINILNECDERNLIKPNLTCLSIETTKRKNLAQLLRTFMLLNHYPLSHTINILHHLQLLHDMSSPYISVQTVSYLRSLISSSMPNENPLLQYNQYDSLLGDNTTFRTNCTSHTLDSCLINYLFAKDQFCQNLPGDIITIIQTSTVYSCTCEEIINSWSMLPKHSYERLNSCIYELFCLNLNMFANHLLKVVITNDEEFSEANVNISRSIPLILCFLKYVLLEDTEKHSKSIELQKSVIRHNISVKLTSSENIYTLNDRLKQLLDKPLNQLSVFDLIQAIIDSEQFQHKLMFSKLFHEDLEYIPHLQYYLCNKLVSELCKYSTTLDKEYTPQVHQCQQLGITYEETAKKLKENINNIYINLSIDGSNKTQMCPLRIDPMKSACEYVHENDADDDAVEIKSDTISDTLINFTTCETVLYPVEDVRPEINRLNHLLAINTLQPDEMSAILSSIVVLRDASMRLPPGLKDYTHFSTKEEDALKKLQSLIDKRMILKLDKQLKTTLWMLSQRLGLLAIQANKDLLRTGLEIWLTASLENEFIFSKQQIQQIYYALCLADNINNENYSLQTDFSNTFDLVQKVIVQLNSIVNAKVGAEIEGPHSLGPIITLFLEHAQQLLEQVTFSEFLSNAHMISTNGIPSSLFVKQKTTAENLWKRITCQSPEVVEDTLKYFSQSQKSHSPETECHNEQPSMQTNTKRYRTLRKHPEIDEYDRQQIRQSYSRSLSYGKTENFQLNSPASCDGSLSLLALYNDEKRRLADWEETTETRLRKACERVEKLLETLPEKTHPQQENDHIITQLRGEVVQLKGQLNSVINQKTFREDSWYTQQNKNNSPHVYKEQCKSLRESPQLFTQERQFTFRDNFGFDSIQKSERYASTMYTPLSDRLASSTSSLKNIPSFRKRYINENYSVSCKPVTPDHTITSPPSTSEKRILQSSFDRLQELIEIRRAVVAGSREELSKLGIHSNLPKTFPKPVKLLRSNNKSVILPDSRINTAHNYDKWFSNNQRNIDRQKNYTSHLCRSEDEYSRSNQVIEDLEDKLEQLEEQILPHRINDSLVH</sequence>
<reference evidence="8" key="2">
    <citation type="submission" date="2023-11" db="UniProtKB">
        <authorList>
            <consortium name="WormBaseParasite"/>
        </authorList>
    </citation>
    <scope>IDENTIFICATION</scope>
</reference>
<dbReference type="PRINTS" id="PR00380">
    <property type="entry name" value="KINESINHEAVY"/>
</dbReference>
<keyword evidence="4" id="KW-0175">Coiled coil</keyword>
<keyword evidence="3" id="KW-0505">Motor protein</keyword>
<dbReference type="GO" id="GO:0008017">
    <property type="term" value="F:microtubule binding"/>
    <property type="evidence" value="ECO:0007669"/>
    <property type="project" value="InterPro"/>
</dbReference>
<feature type="compositionally biased region" description="Acidic residues" evidence="5">
    <location>
        <begin position="1028"/>
        <end position="1040"/>
    </location>
</feature>
<proteinExistence type="inferred from homology"/>
<accession>A0AA85JW77</accession>
<dbReference type="Pfam" id="PF00225">
    <property type="entry name" value="Kinesin"/>
    <property type="match status" value="1"/>
</dbReference>
<dbReference type="GO" id="GO:0003777">
    <property type="term" value="F:microtubule motor activity"/>
    <property type="evidence" value="ECO:0007669"/>
    <property type="project" value="InterPro"/>
</dbReference>
<evidence type="ECO:0000256" key="4">
    <source>
        <dbReference type="SAM" id="Coils"/>
    </source>
</evidence>
<keyword evidence="2 3" id="KW-0067">ATP-binding</keyword>
<evidence type="ECO:0000256" key="5">
    <source>
        <dbReference type="SAM" id="MobiDB-lite"/>
    </source>
</evidence>
<evidence type="ECO:0000259" key="6">
    <source>
        <dbReference type="PROSITE" id="PS50067"/>
    </source>
</evidence>
<dbReference type="WBParaSite" id="TREG1_54980.1">
    <property type="protein sequence ID" value="TREG1_54980.1"/>
    <property type="gene ID" value="TREG1_54980"/>
</dbReference>
<feature type="region of interest" description="Disordered" evidence="5">
    <location>
        <begin position="581"/>
        <end position="616"/>
    </location>
</feature>
<comment type="similarity">
    <text evidence="3">Belongs to the TRAFAC class myosin-kinesin ATPase superfamily. Kinesin family.</text>
</comment>
<evidence type="ECO:0000313" key="7">
    <source>
        <dbReference type="Proteomes" id="UP000050795"/>
    </source>
</evidence>
<dbReference type="Proteomes" id="UP000050795">
    <property type="component" value="Unassembled WGS sequence"/>
</dbReference>
<evidence type="ECO:0000256" key="1">
    <source>
        <dbReference type="ARBA" id="ARBA00022741"/>
    </source>
</evidence>
<dbReference type="PROSITE" id="PS00411">
    <property type="entry name" value="KINESIN_MOTOR_1"/>
    <property type="match status" value="1"/>
</dbReference>
<feature type="compositionally biased region" description="Acidic residues" evidence="5">
    <location>
        <begin position="632"/>
        <end position="641"/>
    </location>
</feature>
<dbReference type="GO" id="GO:0005524">
    <property type="term" value="F:ATP binding"/>
    <property type="evidence" value="ECO:0007669"/>
    <property type="project" value="UniProtKB-UniRule"/>
</dbReference>
<feature type="compositionally biased region" description="Basic and acidic residues" evidence="5">
    <location>
        <begin position="642"/>
        <end position="660"/>
    </location>
</feature>
<feature type="domain" description="Kinesin motor" evidence="6">
    <location>
        <begin position="3"/>
        <end position="377"/>
    </location>
</feature>
<dbReference type="GO" id="GO:0007018">
    <property type="term" value="P:microtubule-based movement"/>
    <property type="evidence" value="ECO:0007669"/>
    <property type="project" value="InterPro"/>
</dbReference>
<organism evidence="7 8">
    <name type="scientific">Trichobilharzia regenti</name>
    <name type="common">Nasal bird schistosome</name>
    <dbReference type="NCBI Taxonomy" id="157069"/>
    <lineage>
        <taxon>Eukaryota</taxon>
        <taxon>Metazoa</taxon>
        <taxon>Spiralia</taxon>
        <taxon>Lophotrochozoa</taxon>
        <taxon>Platyhelminthes</taxon>
        <taxon>Trematoda</taxon>
        <taxon>Digenea</taxon>
        <taxon>Strigeidida</taxon>
        <taxon>Schistosomatoidea</taxon>
        <taxon>Schistosomatidae</taxon>
        <taxon>Trichobilharzia</taxon>
    </lineage>
</organism>
<feature type="region of interest" description="Disordered" evidence="5">
    <location>
        <begin position="631"/>
        <end position="660"/>
    </location>
</feature>